<keyword evidence="2" id="KW-0378">Hydrolase</keyword>
<organism evidence="8 9">
    <name type="scientific">Natronorubrum sediminis</name>
    <dbReference type="NCBI Taxonomy" id="640943"/>
    <lineage>
        <taxon>Archaea</taxon>
        <taxon>Methanobacteriati</taxon>
        <taxon>Methanobacteriota</taxon>
        <taxon>Stenosarchaea group</taxon>
        <taxon>Halobacteria</taxon>
        <taxon>Halobacteriales</taxon>
        <taxon>Natrialbaceae</taxon>
        <taxon>Natronorubrum</taxon>
    </lineage>
</organism>
<dbReference type="InterPro" id="IPR051927">
    <property type="entry name" value="Zn_Chap_cDPG_Synth"/>
</dbReference>
<evidence type="ECO:0000313" key="9">
    <source>
        <dbReference type="Proteomes" id="UP000199112"/>
    </source>
</evidence>
<feature type="compositionally biased region" description="Basic and acidic residues" evidence="6">
    <location>
        <begin position="303"/>
        <end position="324"/>
    </location>
</feature>
<dbReference type="InterPro" id="IPR036627">
    <property type="entry name" value="CobW-likC_sf"/>
</dbReference>
<evidence type="ECO:0000256" key="3">
    <source>
        <dbReference type="ARBA" id="ARBA00023186"/>
    </source>
</evidence>
<dbReference type="Gene3D" id="3.40.50.300">
    <property type="entry name" value="P-loop containing nucleotide triphosphate hydrolases"/>
    <property type="match status" value="1"/>
</dbReference>
<dbReference type="RefSeq" id="WP_090505664.1">
    <property type="nucleotide sequence ID" value="NZ_FNWL01000001.1"/>
</dbReference>
<feature type="region of interest" description="Disordered" evidence="6">
    <location>
        <begin position="426"/>
        <end position="480"/>
    </location>
</feature>
<dbReference type="AlphaFoldDB" id="A0A1H6FPI8"/>
<dbReference type="SMART" id="SM00833">
    <property type="entry name" value="CobW_C"/>
    <property type="match status" value="1"/>
</dbReference>
<evidence type="ECO:0000256" key="1">
    <source>
        <dbReference type="ARBA" id="ARBA00022741"/>
    </source>
</evidence>
<keyword evidence="9" id="KW-1185">Reference proteome</keyword>
<dbReference type="SUPFAM" id="SSF90002">
    <property type="entry name" value="Hypothetical protein YjiA, C-terminal domain"/>
    <property type="match status" value="2"/>
</dbReference>
<sequence>MPDNSIPVTVLSGILGAGKTTVLNHVLRESGERELAVLVNDMGEVNVDAELVAESSDIADEDEELVELSNGCICCELRGDLLDAIGELTRAREFDAIVVESTGVAEPLPVAQTLTLGFDQADLDPTEFYEETGIEPLEGCHLDTAVTVVDAHQFQTAMESDELLDDDGTEKHLGDLVVEQVEFCDVLLLNKCDLVDDDTLAEIEATLEVLQPRAGIVRTEHGRVDPTHLVDTGRFDFDAASQSAGWIRELEEPHASAEEEHGVTSFVFEARRPFHPERFADLLDRFPDAVVRAKGHFWIASGGDERSESSSERTRAAGSEQREDPGEESGATANAERIVSREDEAFTFNVAGQSIRVGPGGRWVDSLPAEERREHLEENSELEAHWHERWGDRNTRLVVIGTEMDHDSLRADLRACLATDDELASDSTFEDRFPTFEPPEADLEAETEADTDGSEMADRPENDDQREHAHDRTEELGIAD</sequence>
<dbReference type="GO" id="GO:0000166">
    <property type="term" value="F:nucleotide binding"/>
    <property type="evidence" value="ECO:0007669"/>
    <property type="project" value="UniProtKB-KW"/>
</dbReference>
<comment type="catalytic activity">
    <reaction evidence="5">
        <text>GTP + H2O = GDP + phosphate + H(+)</text>
        <dbReference type="Rhea" id="RHEA:19669"/>
        <dbReference type="ChEBI" id="CHEBI:15377"/>
        <dbReference type="ChEBI" id="CHEBI:15378"/>
        <dbReference type="ChEBI" id="CHEBI:37565"/>
        <dbReference type="ChEBI" id="CHEBI:43474"/>
        <dbReference type="ChEBI" id="CHEBI:58189"/>
    </reaction>
    <physiologicalReaction direction="left-to-right" evidence="5">
        <dbReference type="Rhea" id="RHEA:19670"/>
    </physiologicalReaction>
</comment>
<dbReference type="PANTHER" id="PTHR43603:SF1">
    <property type="entry name" value="ZINC-REGULATED GTPASE METALLOPROTEIN ACTIVATOR 1"/>
    <property type="match status" value="1"/>
</dbReference>
<dbReference type="Proteomes" id="UP000199112">
    <property type="component" value="Unassembled WGS sequence"/>
</dbReference>
<feature type="domain" description="CobW C-terminal" evidence="7">
    <location>
        <begin position="263"/>
        <end position="417"/>
    </location>
</feature>
<evidence type="ECO:0000256" key="5">
    <source>
        <dbReference type="ARBA" id="ARBA00049117"/>
    </source>
</evidence>
<proteinExistence type="inferred from homology"/>
<evidence type="ECO:0000313" key="8">
    <source>
        <dbReference type="EMBL" id="SEH12817.1"/>
    </source>
</evidence>
<comment type="similarity">
    <text evidence="4">Belongs to the SIMIBI class G3E GTPase family. ZNG1 subfamily.</text>
</comment>
<dbReference type="SUPFAM" id="SSF52540">
    <property type="entry name" value="P-loop containing nucleoside triphosphate hydrolases"/>
    <property type="match status" value="1"/>
</dbReference>
<keyword evidence="3" id="KW-0143">Chaperone</keyword>
<dbReference type="OrthoDB" id="359387at2157"/>
<dbReference type="InterPro" id="IPR027417">
    <property type="entry name" value="P-loop_NTPase"/>
</dbReference>
<protein>
    <submittedName>
        <fullName evidence="8">GTPase, G3E family</fullName>
    </submittedName>
</protein>
<feature type="region of interest" description="Disordered" evidence="6">
    <location>
        <begin position="301"/>
        <end position="336"/>
    </location>
</feature>
<evidence type="ECO:0000256" key="4">
    <source>
        <dbReference type="ARBA" id="ARBA00034320"/>
    </source>
</evidence>
<evidence type="ECO:0000259" key="7">
    <source>
        <dbReference type="SMART" id="SM00833"/>
    </source>
</evidence>
<feature type="compositionally biased region" description="Basic and acidic residues" evidence="6">
    <location>
        <begin position="456"/>
        <end position="480"/>
    </location>
</feature>
<accession>A0A1H6FPI8</accession>
<dbReference type="GO" id="GO:0016787">
    <property type="term" value="F:hydrolase activity"/>
    <property type="evidence" value="ECO:0007669"/>
    <property type="project" value="UniProtKB-KW"/>
</dbReference>
<dbReference type="InterPro" id="IPR011629">
    <property type="entry name" value="CobW-like_C"/>
</dbReference>
<dbReference type="EMBL" id="FNWL01000001">
    <property type="protein sequence ID" value="SEH12817.1"/>
    <property type="molecule type" value="Genomic_DNA"/>
</dbReference>
<gene>
    <name evidence="8" type="ORF">SAMN04487967_0979</name>
</gene>
<dbReference type="Gene3D" id="3.30.1220.10">
    <property type="entry name" value="CobW-like, C-terminal domain"/>
    <property type="match status" value="1"/>
</dbReference>
<evidence type="ECO:0000256" key="2">
    <source>
        <dbReference type="ARBA" id="ARBA00022801"/>
    </source>
</evidence>
<dbReference type="CDD" id="cd03112">
    <property type="entry name" value="CobW-like"/>
    <property type="match status" value="1"/>
</dbReference>
<keyword evidence="1" id="KW-0547">Nucleotide-binding</keyword>
<dbReference type="Pfam" id="PF02492">
    <property type="entry name" value="cobW"/>
    <property type="match status" value="1"/>
</dbReference>
<evidence type="ECO:0000256" key="6">
    <source>
        <dbReference type="SAM" id="MobiDB-lite"/>
    </source>
</evidence>
<name>A0A1H6FPI8_9EURY</name>
<feature type="compositionally biased region" description="Acidic residues" evidence="6">
    <location>
        <begin position="439"/>
        <end position="455"/>
    </location>
</feature>
<dbReference type="Pfam" id="PF07683">
    <property type="entry name" value="CobW_C"/>
    <property type="match status" value="2"/>
</dbReference>
<reference evidence="9" key="1">
    <citation type="submission" date="2016-10" db="EMBL/GenBank/DDBJ databases">
        <authorList>
            <person name="Varghese N."/>
            <person name="Submissions S."/>
        </authorList>
    </citation>
    <scope>NUCLEOTIDE SEQUENCE [LARGE SCALE GENOMIC DNA]</scope>
    <source>
        <strain evidence="9">CGMCC 1.8981</strain>
    </source>
</reference>
<dbReference type="PANTHER" id="PTHR43603">
    <property type="entry name" value="COBW DOMAIN-CONTAINING PROTEIN DDB_G0274527"/>
    <property type="match status" value="1"/>
</dbReference>
<dbReference type="InterPro" id="IPR003495">
    <property type="entry name" value="CobW/HypB/UreG_nucleotide-bd"/>
</dbReference>